<name>A0A0A9AFC2_ARUDO</name>
<organism evidence="1">
    <name type="scientific">Arundo donax</name>
    <name type="common">Giant reed</name>
    <name type="synonym">Donax arundinaceus</name>
    <dbReference type="NCBI Taxonomy" id="35708"/>
    <lineage>
        <taxon>Eukaryota</taxon>
        <taxon>Viridiplantae</taxon>
        <taxon>Streptophyta</taxon>
        <taxon>Embryophyta</taxon>
        <taxon>Tracheophyta</taxon>
        <taxon>Spermatophyta</taxon>
        <taxon>Magnoliopsida</taxon>
        <taxon>Liliopsida</taxon>
        <taxon>Poales</taxon>
        <taxon>Poaceae</taxon>
        <taxon>PACMAD clade</taxon>
        <taxon>Arundinoideae</taxon>
        <taxon>Arundineae</taxon>
        <taxon>Arundo</taxon>
    </lineage>
</organism>
<proteinExistence type="predicted"/>
<reference evidence="1" key="1">
    <citation type="submission" date="2014-09" db="EMBL/GenBank/DDBJ databases">
        <authorList>
            <person name="Magalhaes I.L.F."/>
            <person name="Oliveira U."/>
            <person name="Santos F.R."/>
            <person name="Vidigal T.H.D.A."/>
            <person name="Brescovit A.D."/>
            <person name="Santos A.J."/>
        </authorList>
    </citation>
    <scope>NUCLEOTIDE SEQUENCE</scope>
    <source>
        <tissue evidence="1">Shoot tissue taken approximately 20 cm above the soil surface</tissue>
    </source>
</reference>
<dbReference type="AlphaFoldDB" id="A0A0A9AFC2"/>
<dbReference type="EMBL" id="GBRH01252098">
    <property type="protein sequence ID" value="JAD45797.1"/>
    <property type="molecule type" value="Transcribed_RNA"/>
</dbReference>
<reference evidence="1" key="2">
    <citation type="journal article" date="2015" name="Data Brief">
        <title>Shoot transcriptome of the giant reed, Arundo donax.</title>
        <authorList>
            <person name="Barrero R.A."/>
            <person name="Guerrero F.D."/>
            <person name="Moolhuijzen P."/>
            <person name="Goolsby J.A."/>
            <person name="Tidwell J."/>
            <person name="Bellgard S.E."/>
            <person name="Bellgard M.I."/>
        </authorList>
    </citation>
    <scope>NUCLEOTIDE SEQUENCE</scope>
    <source>
        <tissue evidence="1">Shoot tissue taken approximately 20 cm above the soil surface</tissue>
    </source>
</reference>
<accession>A0A0A9AFC2</accession>
<evidence type="ECO:0000313" key="1">
    <source>
        <dbReference type="EMBL" id="JAD45797.1"/>
    </source>
</evidence>
<protein>
    <submittedName>
        <fullName evidence="1">Uncharacterized protein</fullName>
    </submittedName>
</protein>
<sequence>MNALSFYVHDHVSLHGFISPIYSTCDGALIVLLHDLYVPVRAMAL</sequence>